<evidence type="ECO:0000256" key="4">
    <source>
        <dbReference type="ARBA" id="ARBA00022840"/>
    </source>
</evidence>
<keyword evidence="3" id="KW-0547">Nucleotide-binding</keyword>
<feature type="compositionally biased region" description="Low complexity" evidence="7">
    <location>
        <begin position="141"/>
        <end position="171"/>
    </location>
</feature>
<dbReference type="InterPro" id="IPR006195">
    <property type="entry name" value="aa-tRNA-synth_II"/>
</dbReference>
<feature type="domain" description="Aminoacyl-transfer RNA synthetases class-II family profile" evidence="8">
    <location>
        <begin position="1"/>
        <end position="214"/>
    </location>
</feature>
<dbReference type="EMBL" id="HBFB01011189">
    <property type="protein sequence ID" value="CAD8674430.1"/>
    <property type="molecule type" value="Transcribed_RNA"/>
</dbReference>
<dbReference type="Pfam" id="PF00587">
    <property type="entry name" value="tRNA-synt_2b"/>
    <property type="match status" value="1"/>
</dbReference>
<reference evidence="9" key="1">
    <citation type="submission" date="2021-01" db="EMBL/GenBank/DDBJ databases">
        <authorList>
            <person name="Corre E."/>
            <person name="Pelletier E."/>
            <person name="Niang G."/>
            <person name="Scheremetjew M."/>
            <person name="Finn R."/>
            <person name="Kale V."/>
            <person name="Holt S."/>
            <person name="Cochrane G."/>
            <person name="Meng A."/>
            <person name="Brown T."/>
            <person name="Cohen L."/>
        </authorList>
    </citation>
    <scope>NUCLEOTIDE SEQUENCE</scope>
    <source>
        <strain evidence="9">SAG 11-49</strain>
    </source>
</reference>
<evidence type="ECO:0000259" key="8">
    <source>
        <dbReference type="PROSITE" id="PS50862"/>
    </source>
</evidence>
<keyword evidence="4" id="KW-0067">ATP-binding</keyword>
<sequence>MAGAWVEGGDLPLKYAGVSPCFRREVGSHGRDTLGIFRVHQFDKVEQFGVTPPDPAMSAAMLADMLRNASDFYASLGIPHRLVRIVSGALNHSAACKVDLEAWFPASQTYRELVSGSNCTDYQARRLNIRMRAPTPPAPPGGAARGKAPSTPSSHHASGPGSSSGSARPGSGLPPSPFVHMLNCTLTATQRTLCAVMENHQTHEGFWVPAPLRPYLGGQDFVKFRRPLTASAGRLLLSALKHSRGGRG</sequence>
<evidence type="ECO:0000256" key="7">
    <source>
        <dbReference type="SAM" id="MobiDB-lite"/>
    </source>
</evidence>
<organism evidence="9">
    <name type="scientific">Chlamydomonas leiostraca</name>
    <dbReference type="NCBI Taxonomy" id="1034604"/>
    <lineage>
        <taxon>Eukaryota</taxon>
        <taxon>Viridiplantae</taxon>
        <taxon>Chlorophyta</taxon>
        <taxon>core chlorophytes</taxon>
        <taxon>Chlorophyceae</taxon>
        <taxon>CS clade</taxon>
        <taxon>Chlamydomonadales</taxon>
        <taxon>Chlamydomonadaceae</taxon>
        <taxon>Chlamydomonas</taxon>
    </lineage>
</organism>
<evidence type="ECO:0000256" key="2">
    <source>
        <dbReference type="ARBA" id="ARBA00022598"/>
    </source>
</evidence>
<dbReference type="PROSITE" id="PS50862">
    <property type="entry name" value="AA_TRNA_LIGASE_II"/>
    <property type="match status" value="1"/>
</dbReference>
<keyword evidence="5" id="KW-0030">Aminoacyl-tRNA synthetase</keyword>
<dbReference type="InterPro" id="IPR045864">
    <property type="entry name" value="aa-tRNA-synth_II/BPL/LPL"/>
</dbReference>
<dbReference type="SUPFAM" id="SSF55681">
    <property type="entry name" value="Class II aaRS and biotin synthetases"/>
    <property type="match status" value="1"/>
</dbReference>
<proteinExistence type="predicted"/>
<accession>A0A7S0WN60</accession>
<evidence type="ECO:0000256" key="6">
    <source>
        <dbReference type="ARBA" id="ARBA00031113"/>
    </source>
</evidence>
<dbReference type="GO" id="GO:0005524">
    <property type="term" value="F:ATP binding"/>
    <property type="evidence" value="ECO:0007669"/>
    <property type="project" value="UniProtKB-KW"/>
</dbReference>
<dbReference type="Gene3D" id="3.30.930.10">
    <property type="entry name" value="Bira Bifunctional Protein, Domain 2"/>
    <property type="match status" value="1"/>
</dbReference>
<name>A0A7S0WN60_9CHLO</name>
<dbReference type="PANTHER" id="PTHR11778">
    <property type="entry name" value="SERYL-TRNA SYNTHETASE"/>
    <property type="match status" value="1"/>
</dbReference>
<dbReference type="InterPro" id="IPR002317">
    <property type="entry name" value="Ser-tRNA-ligase_type_1"/>
</dbReference>
<dbReference type="EC" id="6.1.1.11" evidence="1"/>
<dbReference type="PRINTS" id="PR00981">
    <property type="entry name" value="TRNASYNTHSER"/>
</dbReference>
<evidence type="ECO:0000256" key="1">
    <source>
        <dbReference type="ARBA" id="ARBA00012840"/>
    </source>
</evidence>
<dbReference type="InterPro" id="IPR002314">
    <property type="entry name" value="aa-tRNA-synt_IIb"/>
</dbReference>
<evidence type="ECO:0000256" key="3">
    <source>
        <dbReference type="ARBA" id="ARBA00022741"/>
    </source>
</evidence>
<evidence type="ECO:0000256" key="5">
    <source>
        <dbReference type="ARBA" id="ARBA00023146"/>
    </source>
</evidence>
<dbReference type="GO" id="GO:0006434">
    <property type="term" value="P:seryl-tRNA aminoacylation"/>
    <property type="evidence" value="ECO:0007669"/>
    <property type="project" value="InterPro"/>
</dbReference>
<dbReference type="AlphaFoldDB" id="A0A7S0WN60"/>
<evidence type="ECO:0000313" key="9">
    <source>
        <dbReference type="EMBL" id="CAD8674430.1"/>
    </source>
</evidence>
<protein>
    <recommendedName>
        <fullName evidence="1">serine--tRNA ligase</fullName>
        <ecNumber evidence="1">6.1.1.11</ecNumber>
    </recommendedName>
    <alternativeName>
        <fullName evidence="6">Seryl-tRNA synthetase</fullName>
    </alternativeName>
</protein>
<keyword evidence="2" id="KW-0436">Ligase</keyword>
<dbReference type="GO" id="GO:0004828">
    <property type="term" value="F:serine-tRNA ligase activity"/>
    <property type="evidence" value="ECO:0007669"/>
    <property type="project" value="UniProtKB-EC"/>
</dbReference>
<gene>
    <name evidence="9" type="ORF">CLEI1391_LOCUS6345</name>
</gene>
<feature type="region of interest" description="Disordered" evidence="7">
    <location>
        <begin position="130"/>
        <end position="174"/>
    </location>
</feature>